<evidence type="ECO:0000259" key="1">
    <source>
        <dbReference type="Pfam" id="PF00535"/>
    </source>
</evidence>
<dbReference type="EMBL" id="JBHUGH010000009">
    <property type="protein sequence ID" value="MFD1912998.1"/>
    <property type="molecule type" value="Genomic_DNA"/>
</dbReference>
<name>A0ABW4S7D1_9RHOB</name>
<protein>
    <submittedName>
        <fullName evidence="2">Glycosyltransferase</fullName>
        <ecNumber evidence="2">2.4.-.-</ecNumber>
    </submittedName>
</protein>
<dbReference type="Proteomes" id="UP001597353">
    <property type="component" value="Unassembled WGS sequence"/>
</dbReference>
<dbReference type="GO" id="GO:0016757">
    <property type="term" value="F:glycosyltransferase activity"/>
    <property type="evidence" value="ECO:0007669"/>
    <property type="project" value="UniProtKB-KW"/>
</dbReference>
<keyword evidence="3" id="KW-1185">Reference proteome</keyword>
<dbReference type="InterPro" id="IPR001173">
    <property type="entry name" value="Glyco_trans_2-like"/>
</dbReference>
<dbReference type="EC" id="2.4.-.-" evidence="2"/>
<dbReference type="Gene3D" id="3.90.550.10">
    <property type="entry name" value="Spore Coat Polysaccharide Biosynthesis Protein SpsA, Chain A"/>
    <property type="match status" value="1"/>
</dbReference>
<evidence type="ECO:0000313" key="3">
    <source>
        <dbReference type="Proteomes" id="UP001597353"/>
    </source>
</evidence>
<organism evidence="2 3">
    <name type="scientific">Halodurantibacterium flavum</name>
    <dbReference type="NCBI Taxonomy" id="1382802"/>
    <lineage>
        <taxon>Bacteria</taxon>
        <taxon>Pseudomonadati</taxon>
        <taxon>Pseudomonadota</taxon>
        <taxon>Alphaproteobacteria</taxon>
        <taxon>Rhodobacterales</taxon>
        <taxon>Paracoccaceae</taxon>
        <taxon>Halodurantibacterium</taxon>
    </lineage>
</organism>
<dbReference type="SUPFAM" id="SSF53448">
    <property type="entry name" value="Nucleotide-diphospho-sugar transferases"/>
    <property type="match status" value="1"/>
</dbReference>
<proteinExistence type="predicted"/>
<reference evidence="3" key="1">
    <citation type="journal article" date="2019" name="Int. J. Syst. Evol. Microbiol.">
        <title>The Global Catalogue of Microorganisms (GCM) 10K type strain sequencing project: providing services to taxonomists for standard genome sequencing and annotation.</title>
        <authorList>
            <consortium name="The Broad Institute Genomics Platform"/>
            <consortium name="The Broad Institute Genome Sequencing Center for Infectious Disease"/>
            <person name="Wu L."/>
            <person name="Ma J."/>
        </authorList>
    </citation>
    <scope>NUCLEOTIDE SEQUENCE [LARGE SCALE GENOMIC DNA]</scope>
    <source>
        <strain evidence="3">CGMCC 4.7242</strain>
    </source>
</reference>
<sequence>MAQGRIAILMALCNGARYLPQQLDSIRGQSDTGWDLFVSDDGSVDEGPELARAFGAEVSKGPQAGFAANFLTLLRNVPERYEFASFSDQDDIWLPHKLLRAREAFGRLNDRRPALYCSRTMVCDAFLKPLAPSPRWRRPFGFANALVQNVAAGNTIVLNRAAISLAQQAAPMAMGVPAHDWWVYQLVTGAGGIVIRDDRPGLFYRQHGASQMGRNDTLAASLARMQKLAEGDFRRWNDANIAALGAVDYLLTDEARARLVQFAFARLLPLGPRLQGLRRAGIYRQTWTGTAALWAAAAAGRL</sequence>
<comment type="caution">
    <text evidence="2">The sequence shown here is derived from an EMBL/GenBank/DDBJ whole genome shotgun (WGS) entry which is preliminary data.</text>
</comment>
<dbReference type="Pfam" id="PF00535">
    <property type="entry name" value="Glycos_transf_2"/>
    <property type="match status" value="1"/>
</dbReference>
<feature type="domain" description="Glycosyltransferase 2-like" evidence="1">
    <location>
        <begin position="8"/>
        <end position="107"/>
    </location>
</feature>
<keyword evidence="2" id="KW-0328">Glycosyltransferase</keyword>
<gene>
    <name evidence="2" type="ORF">ACFSGJ_12320</name>
</gene>
<evidence type="ECO:0000313" key="2">
    <source>
        <dbReference type="EMBL" id="MFD1912998.1"/>
    </source>
</evidence>
<accession>A0ABW4S7D1</accession>
<dbReference type="InterPro" id="IPR029044">
    <property type="entry name" value="Nucleotide-diphossugar_trans"/>
</dbReference>
<keyword evidence="2" id="KW-0808">Transferase</keyword>
<dbReference type="RefSeq" id="WP_390262105.1">
    <property type="nucleotide sequence ID" value="NZ_JBHUGH010000009.1"/>
</dbReference>